<proteinExistence type="predicted"/>
<dbReference type="InterPro" id="IPR029058">
    <property type="entry name" value="AB_hydrolase_fold"/>
</dbReference>
<dbReference type="AlphaFoldDB" id="A0A845AEV6"/>
<dbReference type="OrthoDB" id="9807916at2"/>
<dbReference type="RefSeq" id="WP_160751637.1">
    <property type="nucleotide sequence ID" value="NZ_WTYA01000001.1"/>
</dbReference>
<accession>A0A845AEV6</accession>
<keyword evidence="3" id="KW-1185">Reference proteome</keyword>
<dbReference type="EMBL" id="WTYA01000001">
    <property type="protein sequence ID" value="MXP27335.1"/>
    <property type="molecule type" value="Genomic_DNA"/>
</dbReference>
<reference evidence="2 3" key="1">
    <citation type="submission" date="2019-12" db="EMBL/GenBank/DDBJ databases">
        <title>Genomic-based taxomic classification of the family Erythrobacteraceae.</title>
        <authorList>
            <person name="Xu L."/>
        </authorList>
    </citation>
    <scope>NUCLEOTIDE SEQUENCE [LARGE SCALE GENOMIC DNA]</scope>
    <source>
        <strain evidence="2 3">KEMB 9005-328</strain>
    </source>
</reference>
<evidence type="ECO:0000256" key="1">
    <source>
        <dbReference type="SAM" id="MobiDB-lite"/>
    </source>
</evidence>
<sequence length="239" mass="25726">MATSVRHDRNVTIIPARILKPIGPPKGFVIYFSDQGGWTDAADRIVHNLAKSGYAVAGIDTSVFLAQLSQGRSACIHPVQPLMAVARKTQRDFGWSDYIEPTLAGHGLGGTVVYATLAQAVPGIFNAGISYDYSGFIPGDKPWCEVNGYRAARVTNPLAGWRPGATEQLPTPWRLIADGPVAKPLIKVLSVTPNARQIHATNEEHAIEKILMDLLPSPVTPQMPQPSPSFSKTPESLPA</sequence>
<feature type="region of interest" description="Disordered" evidence="1">
    <location>
        <begin position="218"/>
        <end position="239"/>
    </location>
</feature>
<dbReference type="Gene3D" id="3.40.50.1820">
    <property type="entry name" value="alpha/beta hydrolase"/>
    <property type="match status" value="1"/>
</dbReference>
<dbReference type="Proteomes" id="UP000439780">
    <property type="component" value="Unassembled WGS sequence"/>
</dbReference>
<organism evidence="2 3">
    <name type="scientific">Qipengyuania algicida</name>
    <dbReference type="NCBI Taxonomy" id="1836209"/>
    <lineage>
        <taxon>Bacteria</taxon>
        <taxon>Pseudomonadati</taxon>
        <taxon>Pseudomonadota</taxon>
        <taxon>Alphaproteobacteria</taxon>
        <taxon>Sphingomonadales</taxon>
        <taxon>Erythrobacteraceae</taxon>
        <taxon>Qipengyuania</taxon>
    </lineage>
</organism>
<evidence type="ECO:0000313" key="3">
    <source>
        <dbReference type="Proteomes" id="UP000439780"/>
    </source>
</evidence>
<comment type="caution">
    <text evidence="2">The sequence shown here is derived from an EMBL/GenBank/DDBJ whole genome shotgun (WGS) entry which is preliminary data.</text>
</comment>
<evidence type="ECO:0000313" key="2">
    <source>
        <dbReference type="EMBL" id="MXP27335.1"/>
    </source>
</evidence>
<name>A0A845AEV6_9SPHN</name>
<evidence type="ECO:0008006" key="4">
    <source>
        <dbReference type="Google" id="ProtNLM"/>
    </source>
</evidence>
<gene>
    <name evidence="2" type="ORF">GRI58_00675</name>
</gene>
<protein>
    <recommendedName>
        <fullName evidence="4">Alpha/beta hydrolase</fullName>
    </recommendedName>
</protein>
<feature type="compositionally biased region" description="Polar residues" evidence="1">
    <location>
        <begin position="228"/>
        <end position="239"/>
    </location>
</feature>
<dbReference type="SUPFAM" id="SSF53474">
    <property type="entry name" value="alpha/beta-Hydrolases"/>
    <property type="match status" value="1"/>
</dbReference>
<feature type="compositionally biased region" description="Pro residues" evidence="1">
    <location>
        <begin position="218"/>
        <end position="227"/>
    </location>
</feature>